<protein>
    <submittedName>
        <fullName evidence="1">Uncharacterized protein</fullName>
    </submittedName>
</protein>
<dbReference type="KEGG" id="saci:Sinac_0346"/>
<evidence type="ECO:0000313" key="2">
    <source>
        <dbReference type="Proteomes" id="UP000010798"/>
    </source>
</evidence>
<accession>L0D7I4</accession>
<evidence type="ECO:0000313" key="1">
    <source>
        <dbReference type="EMBL" id="AGA24788.1"/>
    </source>
</evidence>
<proteinExistence type="predicted"/>
<gene>
    <name evidence="1" type="ordered locus">Sinac_0346</name>
</gene>
<name>L0D7I4_SINAD</name>
<dbReference type="Proteomes" id="UP000010798">
    <property type="component" value="Chromosome"/>
</dbReference>
<dbReference type="EMBL" id="CP003364">
    <property type="protein sequence ID" value="AGA24788.1"/>
    <property type="molecule type" value="Genomic_DNA"/>
</dbReference>
<keyword evidence="2" id="KW-1185">Reference proteome</keyword>
<organism evidence="1 2">
    <name type="scientific">Singulisphaera acidiphila (strain ATCC BAA-1392 / DSM 18658 / VKM B-2454 / MOB10)</name>
    <dbReference type="NCBI Taxonomy" id="886293"/>
    <lineage>
        <taxon>Bacteria</taxon>
        <taxon>Pseudomonadati</taxon>
        <taxon>Planctomycetota</taxon>
        <taxon>Planctomycetia</taxon>
        <taxon>Isosphaerales</taxon>
        <taxon>Isosphaeraceae</taxon>
        <taxon>Singulisphaera</taxon>
    </lineage>
</organism>
<sequence length="123" mass="14358">MPYLRFIVHQKLPGYSRQVGLFTAAYHLLDECELNQHDREFLYKLLAWFSSNLPVPPAGKIPSQAIFWYRQDGPVFKKMWVLAKLLKKHSFTVELIKTRFAGLVVYQDEHQVAAIPRGGKRRT</sequence>
<dbReference type="AlphaFoldDB" id="L0D7I4"/>
<dbReference type="HOGENOM" id="CLU_159982_0_0_0"/>
<reference evidence="1 2" key="1">
    <citation type="submission" date="2012-02" db="EMBL/GenBank/DDBJ databases">
        <title>Complete sequence of chromosome of Singulisphaera acidiphila DSM 18658.</title>
        <authorList>
            <consortium name="US DOE Joint Genome Institute (JGI-PGF)"/>
            <person name="Lucas S."/>
            <person name="Copeland A."/>
            <person name="Lapidus A."/>
            <person name="Glavina del Rio T."/>
            <person name="Dalin E."/>
            <person name="Tice H."/>
            <person name="Bruce D."/>
            <person name="Goodwin L."/>
            <person name="Pitluck S."/>
            <person name="Peters L."/>
            <person name="Ovchinnikova G."/>
            <person name="Chertkov O."/>
            <person name="Kyrpides N."/>
            <person name="Mavromatis K."/>
            <person name="Ivanova N."/>
            <person name="Brettin T."/>
            <person name="Detter J.C."/>
            <person name="Han C."/>
            <person name="Larimer F."/>
            <person name="Land M."/>
            <person name="Hauser L."/>
            <person name="Markowitz V."/>
            <person name="Cheng J.-F."/>
            <person name="Hugenholtz P."/>
            <person name="Woyke T."/>
            <person name="Wu D."/>
            <person name="Tindall B."/>
            <person name="Pomrenke H."/>
            <person name="Brambilla E."/>
            <person name="Klenk H.-P."/>
            <person name="Eisen J.A."/>
        </authorList>
    </citation>
    <scope>NUCLEOTIDE SEQUENCE [LARGE SCALE GENOMIC DNA]</scope>
    <source>
        <strain evidence="2">ATCC BAA-1392 / DSM 18658 / VKM B-2454 / MOB10</strain>
    </source>
</reference>